<evidence type="ECO:0000313" key="9">
    <source>
        <dbReference type="EMBL" id="SOH93609.1"/>
    </source>
</evidence>
<evidence type="ECO:0000259" key="8">
    <source>
        <dbReference type="Pfam" id="PF13567"/>
    </source>
</evidence>
<feature type="transmembrane region" description="Helical" evidence="6">
    <location>
        <begin position="332"/>
        <end position="354"/>
    </location>
</feature>
<name>A0A2C9CTA5_9RHOB</name>
<dbReference type="NCBIfam" id="TIGR00360">
    <property type="entry name" value="ComEC_N-term"/>
    <property type="match status" value="1"/>
</dbReference>
<evidence type="ECO:0000256" key="6">
    <source>
        <dbReference type="SAM" id="Phobius"/>
    </source>
</evidence>
<feature type="transmembrane region" description="Helical" evidence="6">
    <location>
        <begin position="375"/>
        <end position="396"/>
    </location>
</feature>
<evidence type="ECO:0000256" key="3">
    <source>
        <dbReference type="ARBA" id="ARBA00022692"/>
    </source>
</evidence>
<gene>
    <name evidence="9" type="ORF">SAMN06273572_102286</name>
</gene>
<feature type="transmembrane region" description="Helical" evidence="6">
    <location>
        <begin position="269"/>
        <end position="287"/>
    </location>
</feature>
<dbReference type="InterPro" id="IPR025405">
    <property type="entry name" value="DUF4131"/>
</dbReference>
<feature type="domain" description="DUF4131" evidence="8">
    <location>
        <begin position="16"/>
        <end position="167"/>
    </location>
</feature>
<keyword evidence="2" id="KW-1003">Cell membrane</keyword>
<feature type="transmembrane region" description="Helical" evidence="6">
    <location>
        <begin position="228"/>
        <end position="249"/>
    </location>
</feature>
<keyword evidence="10" id="KW-1185">Reference proteome</keyword>
<feature type="transmembrane region" description="Helical" evidence="6">
    <location>
        <begin position="408"/>
        <end position="431"/>
    </location>
</feature>
<evidence type="ECO:0000256" key="5">
    <source>
        <dbReference type="ARBA" id="ARBA00023136"/>
    </source>
</evidence>
<feature type="transmembrane region" description="Helical" evidence="6">
    <location>
        <begin position="468"/>
        <end position="486"/>
    </location>
</feature>
<dbReference type="PANTHER" id="PTHR30619:SF1">
    <property type="entry name" value="RECOMBINATION PROTEIN 2"/>
    <property type="match status" value="1"/>
</dbReference>
<evidence type="ECO:0000256" key="2">
    <source>
        <dbReference type="ARBA" id="ARBA00022475"/>
    </source>
</evidence>
<dbReference type="InterPro" id="IPR004477">
    <property type="entry name" value="ComEC_N"/>
</dbReference>
<protein>
    <submittedName>
        <fullName evidence="9">Competence protein ComEC</fullName>
    </submittedName>
</protein>
<dbReference type="InterPro" id="IPR052159">
    <property type="entry name" value="Competence_DNA_uptake"/>
</dbReference>
<dbReference type="GO" id="GO:0005886">
    <property type="term" value="C:plasma membrane"/>
    <property type="evidence" value="ECO:0007669"/>
    <property type="project" value="UniProtKB-SubCell"/>
</dbReference>
<dbReference type="RefSeq" id="WP_180955921.1">
    <property type="nucleotide sequence ID" value="NZ_OCTN01000002.1"/>
</dbReference>
<reference evidence="10" key="1">
    <citation type="submission" date="2017-09" db="EMBL/GenBank/DDBJ databases">
        <authorList>
            <person name="Varghese N."/>
            <person name="Submissions S."/>
        </authorList>
    </citation>
    <scope>NUCLEOTIDE SEQUENCE [LARGE SCALE GENOMIC DNA]</scope>
    <source>
        <strain evidence="10">C7</strain>
    </source>
</reference>
<comment type="subcellular location">
    <subcellularLocation>
        <location evidence="1">Cell membrane</location>
        <topology evidence="1">Multi-pass membrane protein</topology>
    </subcellularLocation>
</comment>
<dbReference type="Pfam" id="PF13567">
    <property type="entry name" value="DUF4131"/>
    <property type="match status" value="1"/>
</dbReference>
<evidence type="ECO:0000256" key="1">
    <source>
        <dbReference type="ARBA" id="ARBA00004651"/>
    </source>
</evidence>
<dbReference type="EMBL" id="OCTN01000002">
    <property type="protein sequence ID" value="SOH93609.1"/>
    <property type="molecule type" value="Genomic_DNA"/>
</dbReference>
<feature type="transmembrane region" description="Helical" evidence="6">
    <location>
        <begin position="18"/>
        <end position="36"/>
    </location>
</feature>
<dbReference type="PANTHER" id="PTHR30619">
    <property type="entry name" value="DNA INTERNALIZATION/COMPETENCE PROTEIN COMEC/REC2"/>
    <property type="match status" value="1"/>
</dbReference>
<proteinExistence type="predicted"/>
<feature type="transmembrane region" description="Helical" evidence="6">
    <location>
        <begin position="491"/>
        <end position="508"/>
    </location>
</feature>
<keyword evidence="3 6" id="KW-0812">Transmembrane</keyword>
<feature type="transmembrane region" description="Helical" evidence="6">
    <location>
        <begin position="294"/>
        <end position="312"/>
    </location>
</feature>
<dbReference type="AlphaFoldDB" id="A0A2C9CTA5"/>
<feature type="domain" description="ComEC/Rec2-related protein" evidence="7">
    <location>
        <begin position="207"/>
        <end position="487"/>
    </location>
</feature>
<keyword evidence="4 6" id="KW-1133">Transmembrane helix</keyword>
<evidence type="ECO:0000259" key="7">
    <source>
        <dbReference type="Pfam" id="PF03772"/>
    </source>
</evidence>
<dbReference type="Proteomes" id="UP000220034">
    <property type="component" value="Unassembled WGS sequence"/>
</dbReference>
<feature type="transmembrane region" description="Helical" evidence="6">
    <location>
        <begin position="42"/>
        <end position="61"/>
    </location>
</feature>
<evidence type="ECO:0000256" key="4">
    <source>
        <dbReference type="ARBA" id="ARBA00022989"/>
    </source>
</evidence>
<sequence>MLFGAGIGVYFALHQEPTWGLCILVLAIAALALLGFRGGLTAGTVALIIAIPCFGFVNATIRTEIVSHPVLERDFYGSISGRVIDIGRSSAGNPRVLLDNVTLYGGPQVARIRVSLTGDEVLPHHIAGRVVLLTARIGPPGRPVAPGGFDFRRLAWFDHLSAVGYTDMPVMVLEGQPSAPVFRARMILADGIRAGMQEPAAGFAAAILTGDRSTVDQEVLADLRASNLAHLLAISGLHMGLLTAFIFALVRRGLALIPGLALRYPVKKWGAVAAMLAGIGYLALSGASVPTQRAFVMVAVVLTAVLLDRPAFTLRGVALAAMLILLVRPESVLQAGFQLSFAATSALVAVFEKLRRYNWWRDEAKGWVSQYRPGIALLITSSVAGLATAPFGAFHFNQVSQLGLIANLMAVPLMGAVIMPAGVVAGVLALFGLQGAALWVMSFGIETVLGVAHWVAGLEGATRGVKAGPWYILPMIGLAGIWMILWRGRGIWLGPTLFAVALFLWQASSRPDLLISDSGRLIGAMTPQGRALNRSSGNTFAANNWLTDDGDPSDRPYAVARWQPRQGQGWQRVSLTNSWHLIAVTSRSRWPSDIPLCDAKTILIVAAWSGEVPLPDQTNECAQVWQRDALKQSGGLAYWLRPDGFTLQTVSDAEAQRPWVR</sequence>
<keyword evidence="5 6" id="KW-0472">Membrane</keyword>
<accession>A0A2C9CTA5</accession>
<dbReference type="Pfam" id="PF03772">
    <property type="entry name" value="Competence"/>
    <property type="match status" value="1"/>
</dbReference>
<evidence type="ECO:0000313" key="10">
    <source>
        <dbReference type="Proteomes" id="UP000220034"/>
    </source>
</evidence>
<feature type="transmembrane region" description="Helical" evidence="6">
    <location>
        <begin position="438"/>
        <end position="456"/>
    </location>
</feature>
<organism evidence="9 10">
    <name type="scientific">Pontivivens marinum</name>
    <dbReference type="NCBI Taxonomy" id="1690039"/>
    <lineage>
        <taxon>Bacteria</taxon>
        <taxon>Pseudomonadati</taxon>
        <taxon>Pseudomonadota</taxon>
        <taxon>Alphaproteobacteria</taxon>
        <taxon>Rhodobacterales</taxon>
        <taxon>Paracoccaceae</taxon>
        <taxon>Pontivivens</taxon>
    </lineage>
</organism>